<comment type="caution">
    <text evidence="2">The sequence shown here is derived from an EMBL/GenBank/DDBJ whole genome shotgun (WGS) entry which is preliminary data.</text>
</comment>
<dbReference type="GO" id="GO:0003779">
    <property type="term" value="F:actin binding"/>
    <property type="evidence" value="ECO:0007669"/>
    <property type="project" value="TreeGrafter"/>
</dbReference>
<dbReference type="GO" id="GO:0016197">
    <property type="term" value="P:endosomal transport"/>
    <property type="evidence" value="ECO:0007669"/>
    <property type="project" value="TreeGrafter"/>
</dbReference>
<protein>
    <submittedName>
        <fullName evidence="2">Uncharacterized protein</fullName>
    </submittedName>
</protein>
<dbReference type="GO" id="GO:0005765">
    <property type="term" value="C:lysosomal membrane"/>
    <property type="evidence" value="ECO:0007669"/>
    <property type="project" value="TreeGrafter"/>
</dbReference>
<evidence type="ECO:0000313" key="3">
    <source>
        <dbReference type="Proteomes" id="UP001054857"/>
    </source>
</evidence>
<dbReference type="PANTHER" id="PTHR12811:SF0">
    <property type="entry name" value="VACUOLAR PROTEIN SORTING-ASSOCIATED PROTEIN 16 HOMOLOG"/>
    <property type="match status" value="1"/>
</dbReference>
<dbReference type="InterPro" id="IPR016534">
    <property type="entry name" value="VPS16"/>
</dbReference>
<name>A0AAD3HT91_9CHLO</name>
<sequence>GEAAGGGSLLPAAVAGCVAAAGADLNPLRQRALLRAAAYGRPFCPPSFPKQLMYGVACRLRVLAAVRDPRVGLPLTMAQLEVLGLPVLVARLISYRQWLLAYRIAGVLRNIPGGGTAGPGAGGAGGAAGLGLPATPGSTTPTTTTTTTSASAPPLLGQEAVLLQWACAKISSASIAGGGAAAAAPRLDDGSLKDAIVSRLKGCPGVRFAPLAAHALSVGRRRLALRLLEEERSAAAQVPLLLGLALGGG</sequence>
<accession>A0AAD3HT91</accession>
<proteinExistence type="predicted"/>
<reference evidence="2 3" key="1">
    <citation type="journal article" date="2021" name="Sci. Rep.">
        <title>Genome sequencing of the multicellular alga Astrephomene provides insights into convergent evolution of germ-soma differentiation.</title>
        <authorList>
            <person name="Yamashita S."/>
            <person name="Yamamoto K."/>
            <person name="Matsuzaki R."/>
            <person name="Suzuki S."/>
            <person name="Yamaguchi H."/>
            <person name="Hirooka S."/>
            <person name="Minakuchi Y."/>
            <person name="Miyagishima S."/>
            <person name="Kawachi M."/>
            <person name="Toyoda A."/>
            <person name="Nozaki H."/>
        </authorList>
    </citation>
    <scope>NUCLEOTIDE SEQUENCE [LARGE SCALE GENOMIC DNA]</scope>
    <source>
        <strain evidence="2 3">NIES-4017</strain>
    </source>
</reference>
<dbReference type="Proteomes" id="UP001054857">
    <property type="component" value="Unassembled WGS sequence"/>
</dbReference>
<dbReference type="GO" id="GO:0006886">
    <property type="term" value="P:intracellular protein transport"/>
    <property type="evidence" value="ECO:0007669"/>
    <property type="project" value="InterPro"/>
</dbReference>
<evidence type="ECO:0000313" key="2">
    <source>
        <dbReference type="EMBL" id="GFR52293.1"/>
    </source>
</evidence>
<organism evidence="2 3">
    <name type="scientific">Astrephomene gubernaculifera</name>
    <dbReference type="NCBI Taxonomy" id="47775"/>
    <lineage>
        <taxon>Eukaryota</taxon>
        <taxon>Viridiplantae</taxon>
        <taxon>Chlorophyta</taxon>
        <taxon>core chlorophytes</taxon>
        <taxon>Chlorophyceae</taxon>
        <taxon>CS clade</taxon>
        <taxon>Chlamydomonadales</taxon>
        <taxon>Astrephomenaceae</taxon>
        <taxon>Astrephomene</taxon>
    </lineage>
</organism>
<dbReference type="GO" id="GO:0005768">
    <property type="term" value="C:endosome"/>
    <property type="evidence" value="ECO:0007669"/>
    <property type="project" value="TreeGrafter"/>
</dbReference>
<dbReference type="EMBL" id="BMAR01000061">
    <property type="protein sequence ID" value="GFR52293.1"/>
    <property type="molecule type" value="Genomic_DNA"/>
</dbReference>
<dbReference type="AlphaFoldDB" id="A0AAD3HT91"/>
<keyword evidence="3" id="KW-1185">Reference proteome</keyword>
<dbReference type="GO" id="GO:0030897">
    <property type="term" value="C:HOPS complex"/>
    <property type="evidence" value="ECO:0007669"/>
    <property type="project" value="TreeGrafter"/>
</dbReference>
<evidence type="ECO:0000256" key="1">
    <source>
        <dbReference type="SAM" id="MobiDB-lite"/>
    </source>
</evidence>
<dbReference type="PANTHER" id="PTHR12811">
    <property type="entry name" value="VACUOLAR PROTEIN SORTING VPS16"/>
    <property type="match status" value="1"/>
</dbReference>
<feature type="compositionally biased region" description="Low complexity" evidence="1">
    <location>
        <begin position="130"/>
        <end position="151"/>
    </location>
</feature>
<dbReference type="GO" id="GO:0042144">
    <property type="term" value="P:vacuole fusion, non-autophagic"/>
    <property type="evidence" value="ECO:0007669"/>
    <property type="project" value="TreeGrafter"/>
</dbReference>
<gene>
    <name evidence="2" type="ORF">Agub_g14828</name>
</gene>
<feature type="non-terminal residue" evidence="2">
    <location>
        <position position="249"/>
    </location>
</feature>
<feature type="region of interest" description="Disordered" evidence="1">
    <location>
        <begin position="128"/>
        <end position="151"/>
    </location>
</feature>
<feature type="non-terminal residue" evidence="2">
    <location>
        <position position="1"/>
    </location>
</feature>